<organism evidence="1 2">
    <name type="scientific">Plakobranchus ocellatus</name>
    <dbReference type="NCBI Taxonomy" id="259542"/>
    <lineage>
        <taxon>Eukaryota</taxon>
        <taxon>Metazoa</taxon>
        <taxon>Spiralia</taxon>
        <taxon>Lophotrochozoa</taxon>
        <taxon>Mollusca</taxon>
        <taxon>Gastropoda</taxon>
        <taxon>Heterobranchia</taxon>
        <taxon>Euthyneura</taxon>
        <taxon>Panpulmonata</taxon>
        <taxon>Sacoglossa</taxon>
        <taxon>Placobranchoidea</taxon>
        <taxon>Plakobranchidae</taxon>
        <taxon>Plakobranchus</taxon>
    </lineage>
</organism>
<sequence length="89" mass="10075">MRGCQVEYGERLAEENGCLAAKTFSHYEVVSGFQSLFDDELDSNPRQKSPGRYQGMNAIHWAKKKKADEGAMCIAISETKADRKKTRFI</sequence>
<name>A0AAV4BXD4_9GAST</name>
<dbReference type="Proteomes" id="UP000735302">
    <property type="component" value="Unassembled WGS sequence"/>
</dbReference>
<proteinExistence type="predicted"/>
<evidence type="ECO:0000313" key="2">
    <source>
        <dbReference type="Proteomes" id="UP000735302"/>
    </source>
</evidence>
<comment type="caution">
    <text evidence="1">The sequence shown here is derived from an EMBL/GenBank/DDBJ whole genome shotgun (WGS) entry which is preliminary data.</text>
</comment>
<protein>
    <submittedName>
        <fullName evidence="1">Uncharacterized protein</fullName>
    </submittedName>
</protein>
<keyword evidence="2" id="KW-1185">Reference proteome</keyword>
<gene>
    <name evidence="1" type="ORF">PoB_004996300</name>
</gene>
<reference evidence="1 2" key="1">
    <citation type="journal article" date="2021" name="Elife">
        <title>Chloroplast acquisition without the gene transfer in kleptoplastic sea slugs, Plakobranchus ocellatus.</title>
        <authorList>
            <person name="Maeda T."/>
            <person name="Takahashi S."/>
            <person name="Yoshida T."/>
            <person name="Shimamura S."/>
            <person name="Takaki Y."/>
            <person name="Nagai Y."/>
            <person name="Toyoda A."/>
            <person name="Suzuki Y."/>
            <person name="Arimoto A."/>
            <person name="Ishii H."/>
            <person name="Satoh N."/>
            <person name="Nishiyama T."/>
            <person name="Hasebe M."/>
            <person name="Maruyama T."/>
            <person name="Minagawa J."/>
            <person name="Obokata J."/>
            <person name="Shigenobu S."/>
        </authorList>
    </citation>
    <scope>NUCLEOTIDE SEQUENCE [LARGE SCALE GENOMIC DNA]</scope>
</reference>
<dbReference type="EMBL" id="BLXT01005511">
    <property type="protein sequence ID" value="GFO23458.1"/>
    <property type="molecule type" value="Genomic_DNA"/>
</dbReference>
<dbReference type="AlphaFoldDB" id="A0AAV4BXD4"/>
<accession>A0AAV4BXD4</accession>
<evidence type="ECO:0000313" key="1">
    <source>
        <dbReference type="EMBL" id="GFO23458.1"/>
    </source>
</evidence>